<sequence length="632" mass="71427">MTLNQKQSRWKLFLFDLAFYLLVGIFIFIVYPSTIDRLNTTEQLLYIALGAVCVFVLRFVFNVYKRIWRYAGSSDYLWLVVADFIAGVIFVLLRAPLMPQGITFVRAVSLICLNLLGAICMRLTYQFAYQNRNQTSKGQRRILSFLQFITGVKFAQDEALPENRKIRVAIIGAGSVGAMLADELLNNPKAVYKPVCFVDANKEKVGRTIARVPVVNNETDLNSFGVQEVVFALPNITNERRKELFEVYKNKGYKIKVYDYPSLENTDGRRQLRDFAIEDLLYRNTVDVIDEKTAAWYRGKNVMITGGGGSIGSELARQIAKIGPGRLTLLDNYENGVYDIQQELLTRYPGLNLKVEIVNICDADGIQRVLCINTPDIVLHAAAHKHVPLMERNVMEAVKNNVFGTLNMVEACERNGVKRFIMISTDKAVNPTNVMGATKRMCEMIVQSRKGDRTSFSATRFGNVLGSNGSVIPLFRRQIANGGPVTITDKRITRFFMTIPEASQLVMTSGAMAKNGELYVLDMGKPVKIYDLAEEMIRLSGLEPYKDIDIVETGLRPGEKLYEELLIRTEEMDKTENDLIFIERDKPLSEEEIWEKLNILREALATGHNTAVKEALMKVVPTYHTPEEVNGK</sequence>
<gene>
    <name evidence="1" type="ORF">SAMN06297397_0867</name>
</gene>
<name>A0AC61PJH3_9FIRM</name>
<evidence type="ECO:0000313" key="2">
    <source>
        <dbReference type="Proteomes" id="UP000192328"/>
    </source>
</evidence>
<dbReference type="Proteomes" id="UP000192328">
    <property type="component" value="Unassembled WGS sequence"/>
</dbReference>
<accession>A0AC61PJH3</accession>
<reference evidence="1" key="1">
    <citation type="submission" date="2017-04" db="EMBL/GenBank/DDBJ databases">
        <authorList>
            <person name="Varghese N."/>
            <person name="Submissions S."/>
        </authorList>
    </citation>
    <scope>NUCLEOTIDE SEQUENCE</scope>
    <source>
        <strain evidence="1">WTE2008</strain>
    </source>
</reference>
<comment type="caution">
    <text evidence="1">The sequence shown here is derived from an EMBL/GenBank/DDBJ whole genome shotgun (WGS) entry which is preliminary data.</text>
</comment>
<evidence type="ECO:0000313" key="1">
    <source>
        <dbReference type="EMBL" id="SMC42536.1"/>
    </source>
</evidence>
<organism evidence="1 2">
    <name type="scientific">Aristaeella lactis</name>
    <dbReference type="NCBI Taxonomy" id="3046383"/>
    <lineage>
        <taxon>Bacteria</taxon>
        <taxon>Bacillati</taxon>
        <taxon>Bacillota</taxon>
        <taxon>Clostridia</taxon>
        <taxon>Eubacteriales</taxon>
        <taxon>Aristaeellaceae</taxon>
        <taxon>Aristaeella</taxon>
    </lineage>
</organism>
<keyword evidence="2" id="KW-1185">Reference proteome</keyword>
<protein>
    <submittedName>
        <fullName evidence="1">NDP-sugar epimerase, includes UDP-GlcNAc-inverting 4,6-dehydratase FlaA1 and capsular polysaccharide biosynthesis protein EpsC</fullName>
    </submittedName>
</protein>
<dbReference type="EMBL" id="FWXZ01000001">
    <property type="protein sequence ID" value="SMC42536.1"/>
    <property type="molecule type" value="Genomic_DNA"/>
</dbReference>
<proteinExistence type="predicted"/>